<sequence length="434" mass="44806">MKTAIFAATTLLSLATAESLHVDYIDFHDYNALEIRGEVDATCACPTHTVTVYEEATSAPNGVETISPFTTITTSKATAIPSSSASIKSYSEVPSSAPATTVISISASTASPPSESSPSEAGIPAAAPSYAGPSSSLTASLSSTSPATNPTSSSPSTTHHTNGNKWAITYTPYDASGACKSAASVSTDIALIATKGFTTIRLYAPDCSGLDSVSAAASSHGLRLILGIYIDERGVSGARPQVQELVAWSQAANGGGAKAWEGVEMVVVGNEAVFQGFVGAGELAGFLGEVREALGAEGIGYKGPVTTTETLETLSANKEVLCPVVDVVAANLHPFFNADCDAAGAGDFVASQLRQLAAVCPDEKEYYNLETGWPSKGSGNNGAAVPGEDEQKTAVQSISEKAGDRSCLFSFENDSWKEPGEFGVEQYWGCANWF</sequence>
<evidence type="ECO:0000313" key="15">
    <source>
        <dbReference type="EMBL" id="KAF2230744.1"/>
    </source>
</evidence>
<evidence type="ECO:0000256" key="3">
    <source>
        <dbReference type="ARBA" id="ARBA00022512"/>
    </source>
</evidence>
<evidence type="ECO:0000256" key="1">
    <source>
        <dbReference type="ARBA" id="ARBA00004191"/>
    </source>
</evidence>
<comment type="subcellular location">
    <subcellularLocation>
        <location evidence="1">Secreted</location>
        <location evidence="1">Cell wall</location>
    </subcellularLocation>
</comment>
<feature type="region of interest" description="Disordered" evidence="13">
    <location>
        <begin position="371"/>
        <end position="396"/>
    </location>
</feature>
<protein>
    <recommendedName>
        <fullName evidence="9">Probable beta-glucosidase btgE</fullName>
    </recommendedName>
    <alternativeName>
        <fullName evidence="10">Beta-D-glucoside glucohydrolase btgE</fullName>
    </alternativeName>
    <alternativeName>
        <fullName evidence="12">Cellobiase btgE</fullName>
    </alternativeName>
    <alternativeName>
        <fullName evidence="11">Gentiobiase btgE</fullName>
    </alternativeName>
</protein>
<dbReference type="Gene3D" id="3.20.20.80">
    <property type="entry name" value="Glycosidases"/>
    <property type="match status" value="1"/>
</dbReference>
<evidence type="ECO:0000256" key="10">
    <source>
        <dbReference type="ARBA" id="ARBA00041495"/>
    </source>
</evidence>
<evidence type="ECO:0000256" key="11">
    <source>
        <dbReference type="ARBA" id="ARBA00041516"/>
    </source>
</evidence>
<comment type="function">
    <text evidence="8">Beta-glucosidases are one of a number of cellulolytic enzymes involved in the degradation of cellulosic biomass. Catalyzes the last step releasing glucose from the inhibitory cellobiose.</text>
</comment>
<evidence type="ECO:0000256" key="12">
    <source>
        <dbReference type="ARBA" id="ARBA00042762"/>
    </source>
</evidence>
<feature type="chain" id="PRO_5025477821" description="Probable beta-glucosidase btgE" evidence="14">
    <location>
        <begin position="20"/>
        <end position="434"/>
    </location>
</feature>
<dbReference type="PANTHER" id="PTHR16631">
    <property type="entry name" value="GLUCAN 1,3-BETA-GLUCOSIDASE"/>
    <property type="match status" value="1"/>
</dbReference>
<dbReference type="GO" id="GO:0009277">
    <property type="term" value="C:fungal-type cell wall"/>
    <property type="evidence" value="ECO:0007669"/>
    <property type="project" value="TreeGrafter"/>
</dbReference>
<proteinExistence type="inferred from homology"/>
<gene>
    <name evidence="15" type="ORF">EV356DRAFT_323942</name>
</gene>
<evidence type="ECO:0000256" key="5">
    <source>
        <dbReference type="ARBA" id="ARBA00022729"/>
    </source>
</evidence>
<evidence type="ECO:0000256" key="6">
    <source>
        <dbReference type="ARBA" id="ARBA00022801"/>
    </source>
</evidence>
<dbReference type="GO" id="GO:0071555">
    <property type="term" value="P:cell wall organization"/>
    <property type="evidence" value="ECO:0007669"/>
    <property type="project" value="TreeGrafter"/>
</dbReference>
<keyword evidence="7" id="KW-0326">Glycosidase</keyword>
<evidence type="ECO:0000256" key="7">
    <source>
        <dbReference type="ARBA" id="ARBA00023295"/>
    </source>
</evidence>
<name>A0A6A6GY61_VIRVR</name>
<reference evidence="15" key="1">
    <citation type="journal article" date="2020" name="Stud. Mycol.">
        <title>101 Dothideomycetes genomes: a test case for predicting lifestyles and emergence of pathogens.</title>
        <authorList>
            <person name="Haridas S."/>
            <person name="Albert R."/>
            <person name="Binder M."/>
            <person name="Bloem J."/>
            <person name="Labutti K."/>
            <person name="Salamov A."/>
            <person name="Andreopoulos B."/>
            <person name="Baker S."/>
            <person name="Barry K."/>
            <person name="Bills G."/>
            <person name="Bluhm B."/>
            <person name="Cannon C."/>
            <person name="Castanera R."/>
            <person name="Culley D."/>
            <person name="Daum C."/>
            <person name="Ezra D."/>
            <person name="Gonzalez J."/>
            <person name="Henrissat B."/>
            <person name="Kuo A."/>
            <person name="Liang C."/>
            <person name="Lipzen A."/>
            <person name="Lutzoni F."/>
            <person name="Magnuson J."/>
            <person name="Mondo S."/>
            <person name="Nolan M."/>
            <person name="Ohm R."/>
            <person name="Pangilinan J."/>
            <person name="Park H.-J."/>
            <person name="Ramirez L."/>
            <person name="Alfaro M."/>
            <person name="Sun H."/>
            <person name="Tritt A."/>
            <person name="Yoshinaga Y."/>
            <person name="Zwiers L.-H."/>
            <person name="Turgeon B."/>
            <person name="Goodwin S."/>
            <person name="Spatafora J."/>
            <person name="Crous P."/>
            <person name="Grigoriev I."/>
        </authorList>
    </citation>
    <scope>NUCLEOTIDE SEQUENCE</scope>
    <source>
        <strain evidence="15">Tuck. ex Michener</strain>
    </source>
</reference>
<keyword evidence="5 14" id="KW-0732">Signal</keyword>
<evidence type="ECO:0000256" key="9">
    <source>
        <dbReference type="ARBA" id="ARBA00039284"/>
    </source>
</evidence>
<organism evidence="15 16">
    <name type="scientific">Viridothelium virens</name>
    <name type="common">Speckled blister lichen</name>
    <name type="synonym">Trypethelium virens</name>
    <dbReference type="NCBI Taxonomy" id="1048519"/>
    <lineage>
        <taxon>Eukaryota</taxon>
        <taxon>Fungi</taxon>
        <taxon>Dikarya</taxon>
        <taxon>Ascomycota</taxon>
        <taxon>Pezizomycotina</taxon>
        <taxon>Dothideomycetes</taxon>
        <taxon>Dothideomycetes incertae sedis</taxon>
        <taxon>Trypetheliales</taxon>
        <taxon>Trypetheliaceae</taxon>
        <taxon>Viridothelium</taxon>
    </lineage>
</organism>
<evidence type="ECO:0000313" key="16">
    <source>
        <dbReference type="Proteomes" id="UP000800092"/>
    </source>
</evidence>
<feature type="region of interest" description="Disordered" evidence="13">
    <location>
        <begin position="108"/>
        <end position="163"/>
    </location>
</feature>
<accession>A0A6A6GY61</accession>
<evidence type="ECO:0000256" key="13">
    <source>
        <dbReference type="SAM" id="MobiDB-lite"/>
    </source>
</evidence>
<dbReference type="InterPro" id="IPR050732">
    <property type="entry name" value="Beta-glucan_modifiers"/>
</dbReference>
<dbReference type="GO" id="GO:0009986">
    <property type="term" value="C:cell surface"/>
    <property type="evidence" value="ECO:0007669"/>
    <property type="project" value="TreeGrafter"/>
</dbReference>
<keyword evidence="6 15" id="KW-0378">Hydrolase</keyword>
<dbReference type="GO" id="GO:0042973">
    <property type="term" value="F:glucan endo-1,3-beta-D-glucosidase activity"/>
    <property type="evidence" value="ECO:0007669"/>
    <property type="project" value="TreeGrafter"/>
</dbReference>
<evidence type="ECO:0000256" key="14">
    <source>
        <dbReference type="SAM" id="SignalP"/>
    </source>
</evidence>
<dbReference type="Proteomes" id="UP000800092">
    <property type="component" value="Unassembled WGS sequence"/>
</dbReference>
<keyword evidence="16" id="KW-1185">Reference proteome</keyword>
<evidence type="ECO:0000256" key="2">
    <source>
        <dbReference type="ARBA" id="ARBA00008773"/>
    </source>
</evidence>
<dbReference type="SUPFAM" id="SSF51445">
    <property type="entry name" value="(Trans)glycosidases"/>
    <property type="match status" value="1"/>
</dbReference>
<dbReference type="OrthoDB" id="4082933at2759"/>
<dbReference type="EMBL" id="ML991836">
    <property type="protein sequence ID" value="KAF2230744.1"/>
    <property type="molecule type" value="Genomic_DNA"/>
</dbReference>
<feature type="signal peptide" evidence="14">
    <location>
        <begin position="1"/>
        <end position="19"/>
    </location>
</feature>
<dbReference type="GO" id="GO:0005576">
    <property type="term" value="C:extracellular region"/>
    <property type="evidence" value="ECO:0007669"/>
    <property type="project" value="TreeGrafter"/>
</dbReference>
<evidence type="ECO:0000256" key="8">
    <source>
        <dbReference type="ARBA" id="ARBA00024983"/>
    </source>
</evidence>
<evidence type="ECO:0000256" key="4">
    <source>
        <dbReference type="ARBA" id="ARBA00022525"/>
    </source>
</evidence>
<feature type="compositionally biased region" description="Low complexity" evidence="13">
    <location>
        <begin position="108"/>
        <end position="161"/>
    </location>
</feature>
<keyword evidence="3" id="KW-0134">Cell wall</keyword>
<dbReference type="PANTHER" id="PTHR16631:SF24">
    <property type="entry name" value="FAMILY 17 GLUCOSIDASE SCW11-RELATED"/>
    <property type="match status" value="1"/>
</dbReference>
<dbReference type="AlphaFoldDB" id="A0A6A6GY61"/>
<dbReference type="InterPro" id="IPR017853">
    <property type="entry name" value="GH"/>
</dbReference>
<keyword evidence="4" id="KW-0964">Secreted</keyword>
<comment type="similarity">
    <text evidence="2">Belongs to the glycosyl hydrolase 17 family.</text>
</comment>